<keyword evidence="5" id="KW-0464">Manganese</keyword>
<dbReference type="EMBL" id="KZ454995">
    <property type="protein sequence ID" value="PKI82499.1"/>
    <property type="molecule type" value="Genomic_DNA"/>
</dbReference>
<comment type="cofactor">
    <cofactor evidence="5 7">
        <name>Mg(2+)</name>
        <dbReference type="ChEBI" id="CHEBI:18420"/>
    </cofactor>
    <cofactor evidence="5 7">
        <name>Mn(2+)</name>
        <dbReference type="ChEBI" id="CHEBI:29035"/>
    </cofactor>
    <text evidence="5 7">Probably binds two magnesium or manganese ions per subunit.</text>
</comment>
<dbReference type="PANTHER" id="PTHR22748">
    <property type="entry name" value="AP ENDONUCLEASE"/>
    <property type="match status" value="1"/>
</dbReference>
<dbReference type="NCBIfam" id="TIGR00633">
    <property type="entry name" value="xth"/>
    <property type="match status" value="1"/>
</dbReference>
<dbReference type="GO" id="GO:0006284">
    <property type="term" value="P:base-excision repair"/>
    <property type="evidence" value="ECO:0007669"/>
    <property type="project" value="TreeGrafter"/>
</dbReference>
<evidence type="ECO:0000313" key="11">
    <source>
        <dbReference type="Proteomes" id="UP000232875"/>
    </source>
</evidence>
<feature type="binding site" evidence="5">
    <location>
        <position position="67"/>
    </location>
    <ligand>
        <name>Mg(2+)</name>
        <dbReference type="ChEBI" id="CHEBI:18420"/>
        <label>1</label>
    </ligand>
</feature>
<organism evidence="10 11">
    <name type="scientific">Malassezia vespertilionis</name>
    <dbReference type="NCBI Taxonomy" id="2020962"/>
    <lineage>
        <taxon>Eukaryota</taxon>
        <taxon>Fungi</taxon>
        <taxon>Dikarya</taxon>
        <taxon>Basidiomycota</taxon>
        <taxon>Ustilaginomycotina</taxon>
        <taxon>Malasseziomycetes</taxon>
        <taxon>Malasseziales</taxon>
        <taxon>Malasseziaceae</taxon>
        <taxon>Malassezia</taxon>
    </lineage>
</organism>
<dbReference type="OrthoDB" id="498125at2759"/>
<dbReference type="STRING" id="2020962.A0A2N1J7H1"/>
<feature type="domain" description="Endonuclease/exonuclease/phosphatase" evidence="9">
    <location>
        <begin position="66"/>
        <end position="282"/>
    </location>
</feature>
<evidence type="ECO:0000313" key="10">
    <source>
        <dbReference type="EMBL" id="PKI82499.1"/>
    </source>
</evidence>
<dbReference type="InterPro" id="IPR005135">
    <property type="entry name" value="Endo/exonuclease/phosphatase"/>
</dbReference>
<feature type="region of interest" description="Disordered" evidence="8">
    <location>
        <begin position="1"/>
        <end position="32"/>
    </location>
</feature>
<dbReference type="InterPro" id="IPR036691">
    <property type="entry name" value="Endo/exonu/phosph_ase_sf"/>
</dbReference>
<keyword evidence="7" id="KW-0227">DNA damage</keyword>
<dbReference type="GO" id="GO:0008081">
    <property type="term" value="F:phosphoric diester hydrolase activity"/>
    <property type="evidence" value="ECO:0007669"/>
    <property type="project" value="TreeGrafter"/>
</dbReference>
<keyword evidence="3" id="KW-0378">Hydrolase</keyword>
<evidence type="ECO:0000256" key="5">
    <source>
        <dbReference type="PIRSR" id="PIRSR604808-2"/>
    </source>
</evidence>
<evidence type="ECO:0000256" key="1">
    <source>
        <dbReference type="ARBA" id="ARBA00007092"/>
    </source>
</evidence>
<dbReference type="Proteomes" id="UP000232875">
    <property type="component" value="Unassembled WGS sequence"/>
</dbReference>
<name>A0A2N1J7H1_9BASI</name>
<protein>
    <recommendedName>
        <fullName evidence="9">Endonuclease/exonuclease/phosphatase domain-containing protein</fullName>
    </recommendedName>
</protein>
<proteinExistence type="inferred from homology"/>
<dbReference type="GO" id="GO:0008311">
    <property type="term" value="F:double-stranded DNA 3'-5' DNA exonuclease activity"/>
    <property type="evidence" value="ECO:0007669"/>
    <property type="project" value="TreeGrafter"/>
</dbReference>
<evidence type="ECO:0000259" key="9">
    <source>
        <dbReference type="Pfam" id="PF03372"/>
    </source>
</evidence>
<dbReference type="Pfam" id="PF03372">
    <property type="entry name" value="Exo_endo_phos"/>
    <property type="match status" value="1"/>
</dbReference>
<dbReference type="GO" id="GO:0003906">
    <property type="term" value="F:DNA-(apurinic or apyrimidinic site) endonuclease activity"/>
    <property type="evidence" value="ECO:0007669"/>
    <property type="project" value="TreeGrafter"/>
</dbReference>
<evidence type="ECO:0000256" key="7">
    <source>
        <dbReference type="RuleBase" id="RU362131"/>
    </source>
</evidence>
<feature type="binding site" evidence="5">
    <location>
        <position position="95"/>
    </location>
    <ligand>
        <name>Mg(2+)</name>
        <dbReference type="ChEBI" id="CHEBI:18420"/>
        <label>1</label>
    </ligand>
</feature>
<sequence>MAKRDAEQVAPRKRKRTETSASQAVSPAAPSGADYVAPPFVPRNTSVPEKLEYTKRAEGHVRICIWNITSLKSSDAKGLMRYIAAEDADIVVLSETKVNAPPEHAGLNAMYKYRYWGIAERKGYAGVAVLSKYKPDAVHYGLPGFDDPSSRARVLTLEFSSIVLVGTYAVNAGEGLKQMETKMRWFTALEAYLQQYTAKGRHVVWAGDLNVVWDERDLSAAPKKWEKAAGYTALECNAHRKLLAANRMQDAWRVLHPDDAGVFSYYGWRGNCRVRGAGWRLDSFMVCVCVCLP</sequence>
<feature type="site" description="Transition state stabilizer" evidence="6">
    <location>
        <position position="210"/>
    </location>
</feature>
<dbReference type="PROSITE" id="PS51435">
    <property type="entry name" value="AP_NUCLEASE_F1_4"/>
    <property type="match status" value="1"/>
</dbReference>
<evidence type="ECO:0000256" key="2">
    <source>
        <dbReference type="ARBA" id="ARBA00022723"/>
    </source>
</evidence>
<keyword evidence="11" id="KW-1185">Reference proteome</keyword>
<gene>
    <name evidence="10" type="ORF">MVES_003684</name>
</gene>
<dbReference type="PANTHER" id="PTHR22748:SF6">
    <property type="entry name" value="DNA-(APURINIC OR APYRIMIDINIC SITE) ENDONUCLEASE"/>
    <property type="match status" value="1"/>
</dbReference>
<accession>A0A2N1J7H1</accession>
<comment type="similarity">
    <text evidence="1 7">Belongs to the DNA repair enzymes AP/ExoA family.</text>
</comment>
<dbReference type="CDD" id="cd09087">
    <property type="entry name" value="Ape1-like_AP-endo"/>
    <property type="match status" value="1"/>
</dbReference>
<feature type="binding site" evidence="5">
    <location>
        <position position="208"/>
    </location>
    <ligand>
        <name>Mg(2+)</name>
        <dbReference type="ChEBI" id="CHEBI:18420"/>
        <label>1</label>
    </ligand>
</feature>
<dbReference type="SUPFAM" id="SSF56219">
    <property type="entry name" value="DNase I-like"/>
    <property type="match status" value="1"/>
</dbReference>
<dbReference type="InterPro" id="IPR004808">
    <property type="entry name" value="AP_endonuc_1"/>
</dbReference>
<evidence type="ECO:0000256" key="8">
    <source>
        <dbReference type="SAM" id="MobiDB-lite"/>
    </source>
</evidence>
<evidence type="ECO:0000256" key="3">
    <source>
        <dbReference type="ARBA" id="ARBA00022801"/>
    </source>
</evidence>
<dbReference type="GO" id="GO:0005634">
    <property type="term" value="C:nucleus"/>
    <property type="evidence" value="ECO:0007669"/>
    <property type="project" value="TreeGrafter"/>
</dbReference>
<feature type="binding site" evidence="5">
    <location>
        <position position="210"/>
    </location>
    <ligand>
        <name>Mg(2+)</name>
        <dbReference type="ChEBI" id="CHEBI:18420"/>
        <label>2</label>
    </ligand>
</feature>
<evidence type="ECO:0000256" key="4">
    <source>
        <dbReference type="ARBA" id="ARBA00022842"/>
    </source>
</evidence>
<keyword evidence="2 5" id="KW-0479">Metal-binding</keyword>
<keyword evidence="4 5" id="KW-0460">Magnesium</keyword>
<dbReference type="GO" id="GO:0046872">
    <property type="term" value="F:metal ion binding"/>
    <property type="evidence" value="ECO:0007669"/>
    <property type="project" value="UniProtKB-KW"/>
</dbReference>
<dbReference type="AlphaFoldDB" id="A0A2N1J7H1"/>
<feature type="compositionally biased region" description="Low complexity" evidence="8">
    <location>
        <begin position="20"/>
        <end position="32"/>
    </location>
</feature>
<keyword evidence="7" id="KW-0234">DNA repair</keyword>
<reference evidence="10 11" key="1">
    <citation type="submission" date="2017-10" db="EMBL/GenBank/DDBJ databases">
        <title>A novel species of cold-tolerant Malassezia isolated from bats.</title>
        <authorList>
            <person name="Lorch J.M."/>
            <person name="Palmer J.M."/>
            <person name="Vanderwolf K.J."/>
            <person name="Schmidt K.Z."/>
            <person name="Verant M.L."/>
            <person name="Weller T.J."/>
            <person name="Blehert D.S."/>
        </authorList>
    </citation>
    <scope>NUCLEOTIDE SEQUENCE [LARGE SCALE GENOMIC DNA]</scope>
    <source>
        <strain evidence="10 11">NWHC:44797-103</strain>
    </source>
</reference>
<evidence type="ECO:0000256" key="6">
    <source>
        <dbReference type="PIRSR" id="PIRSR604808-3"/>
    </source>
</evidence>
<dbReference type="Gene3D" id="3.60.10.10">
    <property type="entry name" value="Endonuclease/exonuclease/phosphatase"/>
    <property type="match status" value="1"/>
</dbReference>
<feature type="site" description="Important for catalytic activity" evidence="6">
    <location>
        <position position="282"/>
    </location>
</feature>